<dbReference type="OrthoDB" id="3464590at2"/>
<protein>
    <recommendedName>
        <fullName evidence="4">Type I-U CRISPR-associated protein Cas7</fullName>
    </recommendedName>
</protein>
<feature type="compositionally biased region" description="Basic and acidic residues" evidence="1">
    <location>
        <begin position="322"/>
        <end position="334"/>
    </location>
</feature>
<evidence type="ECO:0008006" key="4">
    <source>
        <dbReference type="Google" id="ProtNLM"/>
    </source>
</evidence>
<dbReference type="RefSeq" id="WP_007184470.1">
    <property type="nucleotide sequence ID" value="NZ_AKGD01000001.1"/>
</dbReference>
<organism evidence="2 3">
    <name type="scientific">Hydrocarboniphaga effusa AP103</name>
    <dbReference type="NCBI Taxonomy" id="1172194"/>
    <lineage>
        <taxon>Bacteria</taxon>
        <taxon>Pseudomonadati</taxon>
        <taxon>Pseudomonadota</taxon>
        <taxon>Gammaproteobacteria</taxon>
        <taxon>Nevskiales</taxon>
        <taxon>Nevskiaceae</taxon>
        <taxon>Hydrocarboniphaga</taxon>
    </lineage>
</organism>
<dbReference type="STRING" id="1172194.WQQ_15180"/>
<dbReference type="EMBL" id="AKGD01000001">
    <property type="protein sequence ID" value="EIT71381.1"/>
    <property type="molecule type" value="Genomic_DNA"/>
</dbReference>
<dbReference type="AlphaFoldDB" id="I8I504"/>
<feature type="compositionally biased region" description="Polar residues" evidence="1">
    <location>
        <begin position="304"/>
        <end position="318"/>
    </location>
</feature>
<dbReference type="InterPro" id="IPR013403">
    <property type="entry name" value="CRISPR-assoc_prot_Csb1/Cas7u"/>
</dbReference>
<proteinExistence type="predicted"/>
<name>I8I504_9GAMM</name>
<comment type="caution">
    <text evidence="2">The sequence shown here is derived from an EMBL/GenBank/DDBJ whole genome shotgun (WGS) entry which is preliminary data.</text>
</comment>
<keyword evidence="3" id="KW-1185">Reference proteome</keyword>
<accession>I8I504</accession>
<dbReference type="Pfam" id="PF09617">
    <property type="entry name" value="Cas_GSU0053"/>
    <property type="match status" value="1"/>
</dbReference>
<feature type="region of interest" description="Disordered" evidence="1">
    <location>
        <begin position="304"/>
        <end position="334"/>
    </location>
</feature>
<evidence type="ECO:0000313" key="3">
    <source>
        <dbReference type="Proteomes" id="UP000003704"/>
    </source>
</evidence>
<reference evidence="2 3" key="1">
    <citation type="journal article" date="2012" name="J. Bacteriol.">
        <title>Genome Sequence of n-Alkane-Degrading Hydrocarboniphaga effusa Strain AP103T (ATCC BAA-332T).</title>
        <authorList>
            <person name="Chang H.K."/>
            <person name="Zylstra G.J."/>
            <person name="Chae J.C."/>
        </authorList>
    </citation>
    <scope>NUCLEOTIDE SEQUENCE [LARGE SCALE GENOMIC DNA]</scope>
    <source>
        <strain evidence="2 3">AP103</strain>
    </source>
</reference>
<evidence type="ECO:0000313" key="2">
    <source>
        <dbReference type="EMBL" id="EIT71381.1"/>
    </source>
</evidence>
<sequence length="334" mass="36578">MPLNFDALKHAPRLLLEAELEPIQGTRFQPTGFPNLGHATYDGPGGDKRMLLVESAQSMANRLEAVCWDRDADDWVTPLKGLPLVKVRTAKDEPLTNTVLESHRLNSPYVLEGKDRSVFDRLKSELAGMEEGPVDIKLLASVLLKLDANALIHGIFLAKSELAGGRLRLPRVLSSFIEAEDVREAQSGGVKNDHVNPSGDTARGFGNVPFARTEFTSPKIIAYFNLDLSQIRGFGLGDAVSTLLIAISLYKIQALLHSGLRLRTACDLEVKDNGLSVKRPKGFEVPSLPELEALLPQLIKSVASEQQWPSDPVTTLTWEPSAKAKKDKANEDSN</sequence>
<evidence type="ECO:0000256" key="1">
    <source>
        <dbReference type="SAM" id="MobiDB-lite"/>
    </source>
</evidence>
<dbReference type="Proteomes" id="UP000003704">
    <property type="component" value="Unassembled WGS sequence"/>
</dbReference>
<dbReference type="PATRIC" id="fig|1172194.4.peg.1463"/>
<dbReference type="NCBIfam" id="TIGR02570">
    <property type="entry name" value="cas7_GSU0053"/>
    <property type="match status" value="1"/>
</dbReference>
<gene>
    <name evidence="2" type="ORF">WQQ_15180</name>
</gene>